<evidence type="ECO:0000256" key="5">
    <source>
        <dbReference type="SAM" id="MobiDB-lite"/>
    </source>
</evidence>
<feature type="compositionally biased region" description="Basic and acidic residues" evidence="5">
    <location>
        <begin position="208"/>
        <end position="220"/>
    </location>
</feature>
<proteinExistence type="inferred from homology"/>
<name>A0A914NTL2_MELIC</name>
<dbReference type="PROSITE" id="PS50056">
    <property type="entry name" value="TYR_PHOSPHATASE_2"/>
    <property type="match status" value="1"/>
</dbReference>
<evidence type="ECO:0000256" key="3">
    <source>
        <dbReference type="ARBA" id="ARBA00022801"/>
    </source>
</evidence>
<dbReference type="Pfam" id="PF00102">
    <property type="entry name" value="Y_phosphatase"/>
    <property type="match status" value="1"/>
</dbReference>
<dbReference type="PANTHER" id="PTHR19134">
    <property type="entry name" value="RECEPTOR-TYPE TYROSINE-PROTEIN PHOSPHATASE"/>
    <property type="match status" value="1"/>
</dbReference>
<protein>
    <recommendedName>
        <fullName evidence="2">protein-tyrosine-phosphatase</fullName>
        <ecNumber evidence="2">3.1.3.48</ecNumber>
    </recommendedName>
</protein>
<dbReference type="EC" id="3.1.3.48" evidence="2"/>
<dbReference type="InterPro" id="IPR000242">
    <property type="entry name" value="PTP_cat"/>
</dbReference>
<dbReference type="Gene3D" id="3.90.190.10">
    <property type="entry name" value="Protein tyrosine phosphatase superfamily"/>
    <property type="match status" value="1"/>
</dbReference>
<dbReference type="InterPro" id="IPR003595">
    <property type="entry name" value="Tyr_Pase_cat"/>
</dbReference>
<evidence type="ECO:0000259" key="7">
    <source>
        <dbReference type="PROSITE" id="PS50056"/>
    </source>
</evidence>
<comment type="similarity">
    <text evidence="1">Belongs to the protein-tyrosine phosphatase family.</text>
</comment>
<evidence type="ECO:0000313" key="9">
    <source>
        <dbReference type="WBParaSite" id="Minc3s09616g43379"/>
    </source>
</evidence>
<dbReference type="InterPro" id="IPR050348">
    <property type="entry name" value="Protein-Tyr_Phosphatase"/>
</dbReference>
<evidence type="ECO:0000259" key="6">
    <source>
        <dbReference type="PROSITE" id="PS50055"/>
    </source>
</evidence>
<dbReference type="Proteomes" id="UP000887563">
    <property type="component" value="Unplaced"/>
</dbReference>
<feature type="compositionally biased region" description="Polar residues" evidence="5">
    <location>
        <begin position="153"/>
        <end position="171"/>
    </location>
</feature>
<evidence type="ECO:0000256" key="1">
    <source>
        <dbReference type="ARBA" id="ARBA00009580"/>
    </source>
</evidence>
<dbReference type="PROSITE" id="PS50055">
    <property type="entry name" value="TYR_PHOSPHATASE_PTP"/>
    <property type="match status" value="1"/>
</dbReference>
<keyword evidence="3" id="KW-0378">Hydrolase</keyword>
<dbReference type="GO" id="GO:0004725">
    <property type="term" value="F:protein tyrosine phosphatase activity"/>
    <property type="evidence" value="ECO:0007669"/>
    <property type="project" value="UniProtKB-EC"/>
</dbReference>
<dbReference type="PANTHER" id="PTHR19134:SF562">
    <property type="entry name" value="PROTEIN-TYROSINE-PHOSPHATASE"/>
    <property type="match status" value="1"/>
</dbReference>
<evidence type="ECO:0000313" key="8">
    <source>
        <dbReference type="Proteomes" id="UP000887563"/>
    </source>
</evidence>
<dbReference type="WBParaSite" id="Minc3s09616g43379">
    <property type="protein sequence ID" value="Minc3s09616g43379"/>
    <property type="gene ID" value="Minc3s09616g43379"/>
</dbReference>
<keyword evidence="4" id="KW-0904">Protein phosphatase</keyword>
<dbReference type="InterPro" id="IPR000387">
    <property type="entry name" value="Tyr_Pase_dom"/>
</dbReference>
<dbReference type="InterPro" id="IPR029021">
    <property type="entry name" value="Prot-tyrosine_phosphatase-like"/>
</dbReference>
<dbReference type="SUPFAM" id="SSF52799">
    <property type="entry name" value="(Phosphotyrosine protein) phosphatases II"/>
    <property type="match status" value="1"/>
</dbReference>
<evidence type="ECO:0000256" key="4">
    <source>
        <dbReference type="ARBA" id="ARBA00022912"/>
    </source>
</evidence>
<accession>A0A914NTL2</accession>
<feature type="domain" description="Tyrosine specific protein phosphatases" evidence="7">
    <location>
        <begin position="39"/>
        <end position="115"/>
    </location>
</feature>
<organism evidence="8 9">
    <name type="scientific">Meloidogyne incognita</name>
    <name type="common">Southern root-knot nematode worm</name>
    <name type="synonym">Oxyuris incognita</name>
    <dbReference type="NCBI Taxonomy" id="6306"/>
    <lineage>
        <taxon>Eukaryota</taxon>
        <taxon>Metazoa</taxon>
        <taxon>Ecdysozoa</taxon>
        <taxon>Nematoda</taxon>
        <taxon>Chromadorea</taxon>
        <taxon>Rhabditida</taxon>
        <taxon>Tylenchina</taxon>
        <taxon>Tylenchomorpha</taxon>
        <taxon>Tylenchoidea</taxon>
        <taxon>Meloidogynidae</taxon>
        <taxon>Meloidogyninae</taxon>
        <taxon>Meloidogyne</taxon>
        <taxon>Meloidogyne incognita group</taxon>
    </lineage>
</organism>
<dbReference type="SMART" id="SM00404">
    <property type="entry name" value="PTPc_motif"/>
    <property type="match status" value="1"/>
</dbReference>
<dbReference type="AlphaFoldDB" id="A0A914NTL2"/>
<evidence type="ECO:0000256" key="2">
    <source>
        <dbReference type="ARBA" id="ARBA00013064"/>
    </source>
</evidence>
<feature type="domain" description="Tyrosine-protein phosphatase" evidence="6">
    <location>
        <begin position="1"/>
        <end position="113"/>
    </location>
</feature>
<feature type="region of interest" description="Disordered" evidence="5">
    <location>
        <begin position="127"/>
        <end position="220"/>
    </location>
</feature>
<reference evidence="9" key="1">
    <citation type="submission" date="2022-11" db="UniProtKB">
        <authorList>
            <consortium name="WormBaseParasite"/>
        </authorList>
    </citation>
    <scope>IDENTIFICATION</scope>
</reference>
<keyword evidence="8" id="KW-1185">Reference proteome</keyword>
<sequence length="220" mass="24749">MATGASQQQLEAEVRLCCIIQVKMWPIENKVPLSTTALIEVLKMTRSWRKRAPDRPESRPTIVMSHNGVSRCGIFIAANVLIDQMEMDHEVDVFHAVKLIRLNRPQLIDGPRTRFLHWYMTNPELRSFEPPEADSLGSDDGSSDESIGESQSLGTNRRSIRSGNTRSIQRSKSSRASRRTITTANSLIHGGTEIGGTTTQRNSNETSNEQKKRMEPVYLN</sequence>